<sequence length="632" mass="69105">MAPADKSLPAVGVVPRRKHACNHAGTSQLSLIKRSAAYFFTILTATIVLYSSFVALPGSFSLVDRIPLQKNVLAWPWTRRNVCQPPTPNLFAYHPPRPSNDIIQKAAKDLDSYLSKRVSEPEIDSIALSIITPAGPLFVGGYGSLRANDSDLEGTAQAVDENSIYRIASISKMFTVLETLILRERGALNWDDPVDKFIKNISLPAESYGWAGYLDGLKSKKDKPRVTLRQLASHMGGIGRDYPPMDIGEWPTSPDEFPSYKEHFASALGINQTLDAVSQYPLVNTPYNFPIYSNTGFALLGLANIGAELQRFPSSSPPFERSITHRELVDRDIFQPLQMKSSFFRVPESEELRAHIAVPSKDPEWADTSLGDVNDPAGGQYSSLKDLSTLMKTLLSPTGAGGVLPASVVREWLRPIHVWGTGSEKVGAPWEAQALAGVTAYAKGGNLPGYHSEFALIPEYSFGIVLLLTGSNVDTMTLLRETAKRYVPAFKKLHETELRRRYDGKWTSGDDIAEISVKDGALYLNKLNIGGQDVLELAERAMSAGGRAVSLPKVKAKAKGGSPVALWPTGRVGEFRLAFGRPELNKLPEIGCIPYWISLDWGATSRGAPLDLIYWQRGVLIYPSAGVSFSAA</sequence>
<dbReference type="InterPro" id="IPR001466">
    <property type="entry name" value="Beta-lactam-related"/>
</dbReference>
<dbReference type="InParanoid" id="A0A409VLM8"/>
<dbReference type="STRING" id="93625.A0A409VLM8"/>
<organism evidence="4 5">
    <name type="scientific">Psilocybe cyanescens</name>
    <dbReference type="NCBI Taxonomy" id="93625"/>
    <lineage>
        <taxon>Eukaryota</taxon>
        <taxon>Fungi</taxon>
        <taxon>Dikarya</taxon>
        <taxon>Basidiomycota</taxon>
        <taxon>Agaricomycotina</taxon>
        <taxon>Agaricomycetes</taxon>
        <taxon>Agaricomycetidae</taxon>
        <taxon>Agaricales</taxon>
        <taxon>Agaricineae</taxon>
        <taxon>Strophariaceae</taxon>
        <taxon>Psilocybe</taxon>
    </lineage>
</organism>
<protein>
    <recommendedName>
        <fullName evidence="3">Beta-lactamase-related domain-containing protein</fullName>
    </recommendedName>
</protein>
<gene>
    <name evidence="4" type="ORF">CVT25_005734</name>
</gene>
<keyword evidence="2" id="KW-0812">Transmembrane</keyword>
<dbReference type="InterPro" id="IPR012338">
    <property type="entry name" value="Beta-lactam/transpept-like"/>
</dbReference>
<comment type="caution">
    <text evidence="4">The sequence shown here is derived from an EMBL/GenBank/DDBJ whole genome shotgun (WGS) entry which is preliminary data.</text>
</comment>
<keyword evidence="5" id="KW-1185">Reference proteome</keyword>
<evidence type="ECO:0000313" key="4">
    <source>
        <dbReference type="EMBL" id="PPQ67133.1"/>
    </source>
</evidence>
<dbReference type="Gene3D" id="3.40.710.10">
    <property type="entry name" value="DD-peptidase/beta-lactamase superfamily"/>
    <property type="match status" value="1"/>
</dbReference>
<dbReference type="PANTHER" id="PTHR22935">
    <property type="entry name" value="PENICILLIN-BINDING PROTEIN"/>
    <property type="match status" value="1"/>
</dbReference>
<reference evidence="4 5" key="1">
    <citation type="journal article" date="2018" name="Evol. Lett.">
        <title>Horizontal gene cluster transfer increased hallucinogenic mushroom diversity.</title>
        <authorList>
            <person name="Reynolds H.T."/>
            <person name="Vijayakumar V."/>
            <person name="Gluck-Thaler E."/>
            <person name="Korotkin H.B."/>
            <person name="Matheny P.B."/>
            <person name="Slot J.C."/>
        </authorList>
    </citation>
    <scope>NUCLEOTIDE SEQUENCE [LARGE SCALE GENOMIC DNA]</scope>
    <source>
        <strain evidence="4 5">2631</strain>
    </source>
</reference>
<evidence type="ECO:0000256" key="1">
    <source>
        <dbReference type="ARBA" id="ARBA00038473"/>
    </source>
</evidence>
<evidence type="ECO:0000259" key="3">
    <source>
        <dbReference type="Pfam" id="PF00144"/>
    </source>
</evidence>
<dbReference type="PANTHER" id="PTHR22935:SF95">
    <property type="entry name" value="BETA-LACTAMASE-LIKE 1-RELATED"/>
    <property type="match status" value="1"/>
</dbReference>
<keyword evidence="2" id="KW-1133">Transmembrane helix</keyword>
<dbReference type="AlphaFoldDB" id="A0A409VLM8"/>
<feature type="domain" description="Beta-lactamase-related" evidence="3">
    <location>
        <begin position="113"/>
        <end position="472"/>
    </location>
</feature>
<feature type="transmembrane region" description="Helical" evidence="2">
    <location>
        <begin position="36"/>
        <end position="56"/>
    </location>
</feature>
<accession>A0A409VLM8</accession>
<dbReference type="Proteomes" id="UP000283269">
    <property type="component" value="Unassembled WGS sequence"/>
</dbReference>
<dbReference type="OrthoDB" id="428260at2759"/>
<comment type="similarity">
    <text evidence="1">Belongs to the beta-lactamase family.</text>
</comment>
<dbReference type="SUPFAM" id="SSF56601">
    <property type="entry name" value="beta-lactamase/transpeptidase-like"/>
    <property type="match status" value="1"/>
</dbReference>
<dbReference type="Pfam" id="PF00144">
    <property type="entry name" value="Beta-lactamase"/>
    <property type="match status" value="1"/>
</dbReference>
<dbReference type="InterPro" id="IPR051478">
    <property type="entry name" value="Beta-lactamase-like_AB/R"/>
</dbReference>
<evidence type="ECO:0000256" key="2">
    <source>
        <dbReference type="SAM" id="Phobius"/>
    </source>
</evidence>
<keyword evidence="2" id="KW-0472">Membrane</keyword>
<proteinExistence type="inferred from homology"/>
<dbReference type="EMBL" id="NHYD01003976">
    <property type="protein sequence ID" value="PPQ67133.1"/>
    <property type="molecule type" value="Genomic_DNA"/>
</dbReference>
<evidence type="ECO:0000313" key="5">
    <source>
        <dbReference type="Proteomes" id="UP000283269"/>
    </source>
</evidence>
<name>A0A409VLM8_PSICY</name>